<feature type="transmembrane region" description="Helical" evidence="6">
    <location>
        <begin position="230"/>
        <end position="250"/>
    </location>
</feature>
<evidence type="ECO:0000313" key="8">
    <source>
        <dbReference type="Proteomes" id="UP001437256"/>
    </source>
</evidence>
<evidence type="ECO:0000256" key="3">
    <source>
        <dbReference type="ARBA" id="ARBA00022989"/>
    </source>
</evidence>
<keyword evidence="4 6" id="KW-0472">Membrane</keyword>
<dbReference type="PANTHER" id="PTHR23502:SF23">
    <property type="entry name" value="FLUCONAZOLE RESISTANCE PROTEIN 1"/>
    <property type="match status" value="1"/>
</dbReference>
<keyword evidence="2 6" id="KW-0812">Transmembrane</keyword>
<feature type="transmembrane region" description="Helical" evidence="6">
    <location>
        <begin position="510"/>
        <end position="528"/>
    </location>
</feature>
<name>A0ABR2ZT20_9AGAR</name>
<comment type="subcellular location">
    <subcellularLocation>
        <location evidence="1">Membrane</location>
        <topology evidence="1">Multi-pass membrane protein</topology>
    </subcellularLocation>
</comment>
<protein>
    <submittedName>
        <fullName evidence="7">Uncharacterized protein</fullName>
    </submittedName>
</protein>
<gene>
    <name evidence="7" type="ORF">AAF712_008921</name>
</gene>
<keyword evidence="8" id="KW-1185">Reference proteome</keyword>
<feature type="transmembrane region" description="Helical" evidence="6">
    <location>
        <begin position="262"/>
        <end position="287"/>
    </location>
</feature>
<reference evidence="7 8" key="1">
    <citation type="submission" date="2024-05" db="EMBL/GenBank/DDBJ databases">
        <title>A draft genome resource for the thread blight pathogen Marasmius tenuissimus strain MS-2.</title>
        <authorList>
            <person name="Yulfo-Soto G.E."/>
            <person name="Baruah I.K."/>
            <person name="Amoako-Attah I."/>
            <person name="Bukari Y."/>
            <person name="Meinhardt L.W."/>
            <person name="Bailey B.A."/>
            <person name="Cohen S.P."/>
        </authorList>
    </citation>
    <scope>NUCLEOTIDE SEQUENCE [LARGE SCALE GENOMIC DNA]</scope>
    <source>
        <strain evidence="7 8">MS-2</strain>
    </source>
</reference>
<evidence type="ECO:0000256" key="1">
    <source>
        <dbReference type="ARBA" id="ARBA00004141"/>
    </source>
</evidence>
<evidence type="ECO:0000256" key="2">
    <source>
        <dbReference type="ARBA" id="ARBA00022692"/>
    </source>
</evidence>
<evidence type="ECO:0000256" key="4">
    <source>
        <dbReference type="ARBA" id="ARBA00023136"/>
    </source>
</evidence>
<feature type="transmembrane region" description="Helical" evidence="6">
    <location>
        <begin position="133"/>
        <end position="153"/>
    </location>
</feature>
<proteinExistence type="predicted"/>
<feature type="region of interest" description="Disordered" evidence="5">
    <location>
        <begin position="61"/>
        <end position="88"/>
    </location>
</feature>
<organism evidence="7 8">
    <name type="scientific">Marasmius tenuissimus</name>
    <dbReference type="NCBI Taxonomy" id="585030"/>
    <lineage>
        <taxon>Eukaryota</taxon>
        <taxon>Fungi</taxon>
        <taxon>Dikarya</taxon>
        <taxon>Basidiomycota</taxon>
        <taxon>Agaricomycotina</taxon>
        <taxon>Agaricomycetes</taxon>
        <taxon>Agaricomycetidae</taxon>
        <taxon>Agaricales</taxon>
        <taxon>Marasmiineae</taxon>
        <taxon>Marasmiaceae</taxon>
        <taxon>Marasmius</taxon>
    </lineage>
</organism>
<evidence type="ECO:0000313" key="7">
    <source>
        <dbReference type="EMBL" id="KAL0064199.1"/>
    </source>
</evidence>
<accession>A0ABR2ZT20</accession>
<dbReference type="InterPro" id="IPR036259">
    <property type="entry name" value="MFS_trans_sf"/>
</dbReference>
<evidence type="ECO:0000256" key="6">
    <source>
        <dbReference type="SAM" id="Phobius"/>
    </source>
</evidence>
<dbReference type="Proteomes" id="UP001437256">
    <property type="component" value="Unassembled WGS sequence"/>
</dbReference>
<feature type="compositionally biased region" description="Polar residues" evidence="5">
    <location>
        <begin position="61"/>
        <end position="70"/>
    </location>
</feature>
<dbReference type="SUPFAM" id="SSF103473">
    <property type="entry name" value="MFS general substrate transporter"/>
    <property type="match status" value="1"/>
</dbReference>
<keyword evidence="3 6" id="KW-1133">Transmembrane helix</keyword>
<feature type="transmembrane region" description="Helical" evidence="6">
    <location>
        <begin position="334"/>
        <end position="353"/>
    </location>
</feature>
<dbReference type="PANTHER" id="PTHR23502">
    <property type="entry name" value="MAJOR FACILITATOR SUPERFAMILY"/>
    <property type="match status" value="1"/>
</dbReference>
<sequence length="540" mass="59523">MKDLVRDSFLGQAINSLSGGRLLSYADQRPDYKVPARYLLSPPLSQVTTIVSTVEQKKFESNTSSRSATACPTPVPPAHLPDSGKDLENEDLPDLVADRLRDIEKSGDPYLVDWEGPNDPDNPRNWSTFKKGFVASCISLLTFSVYIGSAIFTSSFPGIISHFGVSHTEAVLGLTLYVLAYVPIVEAKSNSTILAFRFLTGFVGSPALATGGASMADIFEGRKVPYMMGIWSLGAVAGPILGPVIGGFAAQAKDWRWPIYELMWISAFALGFLSIFLPETMAENILLKRAKRLRKLTGNPQLRSQSELDQAAMSKKEIAYESLVRPLLLTTEPAVLFSNIYIGLVYSVFYLWFEAFPLVFNEIYHMNLGVGSLPFLSFIVSATVTYTAYCLYLKYHLEPRSDRDPEMAAEARLEIGLIASVFIPISLLMFGWTSRESVHWIAPVIAAALYLPGIFLTFQSILVYLTVTYPKYAGSVLASNDLFRSSMASVFPLFGTAFFRNLGLGPGSSLLAGISILLMVAFFALIRYGHILRARSRYAE</sequence>
<feature type="transmembrane region" description="Helical" evidence="6">
    <location>
        <begin position="440"/>
        <end position="465"/>
    </location>
</feature>
<dbReference type="CDD" id="cd17323">
    <property type="entry name" value="MFS_Tpo1_MDR_like"/>
    <property type="match status" value="1"/>
</dbReference>
<feature type="transmembrane region" description="Helical" evidence="6">
    <location>
        <begin position="373"/>
        <end position="392"/>
    </location>
</feature>
<feature type="transmembrane region" description="Helical" evidence="6">
    <location>
        <begin position="413"/>
        <end position="434"/>
    </location>
</feature>
<evidence type="ECO:0000256" key="5">
    <source>
        <dbReference type="SAM" id="MobiDB-lite"/>
    </source>
</evidence>
<dbReference type="EMBL" id="JBBXMP010000066">
    <property type="protein sequence ID" value="KAL0064199.1"/>
    <property type="molecule type" value="Genomic_DNA"/>
</dbReference>
<dbReference type="Pfam" id="PF07690">
    <property type="entry name" value="MFS_1"/>
    <property type="match status" value="1"/>
</dbReference>
<comment type="caution">
    <text evidence="7">The sequence shown here is derived from an EMBL/GenBank/DDBJ whole genome shotgun (WGS) entry which is preliminary data.</text>
</comment>
<dbReference type="InterPro" id="IPR011701">
    <property type="entry name" value="MFS"/>
</dbReference>
<feature type="transmembrane region" description="Helical" evidence="6">
    <location>
        <begin position="486"/>
        <end position="504"/>
    </location>
</feature>
<dbReference type="Gene3D" id="1.20.1250.20">
    <property type="entry name" value="MFS general substrate transporter like domains"/>
    <property type="match status" value="1"/>
</dbReference>